<feature type="domain" description="PAS" evidence="15">
    <location>
        <begin position="231"/>
        <end position="302"/>
    </location>
</feature>
<dbReference type="Gene3D" id="3.30.565.10">
    <property type="entry name" value="Histidine kinase-like ATPase, C-terminal domain"/>
    <property type="match status" value="1"/>
</dbReference>
<evidence type="ECO:0000313" key="18">
    <source>
        <dbReference type="Proteomes" id="UP000533080"/>
    </source>
</evidence>
<dbReference type="PROSITE" id="PS50113">
    <property type="entry name" value="PAC"/>
    <property type="match status" value="2"/>
</dbReference>
<dbReference type="PROSITE" id="PS50109">
    <property type="entry name" value="HIS_KIN"/>
    <property type="match status" value="1"/>
</dbReference>
<evidence type="ECO:0000259" key="14">
    <source>
        <dbReference type="PROSITE" id="PS50109"/>
    </source>
</evidence>
<dbReference type="Pfam" id="PF13426">
    <property type="entry name" value="PAS_9"/>
    <property type="match status" value="1"/>
</dbReference>
<evidence type="ECO:0000256" key="8">
    <source>
        <dbReference type="ARBA" id="ARBA00022777"/>
    </source>
</evidence>
<dbReference type="InterPro" id="IPR005467">
    <property type="entry name" value="His_kinase_dom"/>
</dbReference>
<dbReference type="Pfam" id="PF08448">
    <property type="entry name" value="PAS_4"/>
    <property type="match status" value="1"/>
</dbReference>
<dbReference type="SMART" id="SM00091">
    <property type="entry name" value="PAS"/>
    <property type="match status" value="3"/>
</dbReference>
<dbReference type="SUPFAM" id="SSF55785">
    <property type="entry name" value="PYP-like sensor domain (PAS domain)"/>
    <property type="match status" value="3"/>
</dbReference>
<dbReference type="InterPro" id="IPR013656">
    <property type="entry name" value="PAS_4"/>
</dbReference>
<dbReference type="GO" id="GO:0007234">
    <property type="term" value="P:osmosensory signaling via phosphorelay pathway"/>
    <property type="evidence" value="ECO:0007669"/>
    <property type="project" value="TreeGrafter"/>
</dbReference>
<feature type="domain" description="PAC" evidence="16">
    <location>
        <begin position="177"/>
        <end position="230"/>
    </location>
</feature>
<keyword evidence="11" id="KW-0902">Two-component regulatory system</keyword>
<feature type="region of interest" description="Disordered" evidence="13">
    <location>
        <begin position="43"/>
        <end position="89"/>
    </location>
</feature>
<dbReference type="InterPro" id="IPR004358">
    <property type="entry name" value="Sig_transdc_His_kin-like_C"/>
</dbReference>
<dbReference type="PANTHER" id="PTHR42878">
    <property type="entry name" value="TWO-COMPONENT HISTIDINE KINASE"/>
    <property type="match status" value="1"/>
</dbReference>
<dbReference type="Gene3D" id="3.30.450.40">
    <property type="match status" value="1"/>
</dbReference>
<dbReference type="EMBL" id="JABFNT010000091">
    <property type="protein sequence ID" value="NOJ81544.1"/>
    <property type="molecule type" value="Genomic_DNA"/>
</dbReference>
<evidence type="ECO:0000256" key="13">
    <source>
        <dbReference type="SAM" id="MobiDB-lite"/>
    </source>
</evidence>
<comment type="caution">
    <text evidence="17">The sequence shown here is derived from an EMBL/GenBank/DDBJ whole genome shotgun (WGS) entry which is preliminary data.</text>
</comment>
<keyword evidence="10" id="KW-1133">Transmembrane helix</keyword>
<reference evidence="17 18" key="1">
    <citation type="submission" date="2020-05" db="EMBL/GenBank/DDBJ databases">
        <authorList>
            <person name="Whitworth D."/>
        </authorList>
    </citation>
    <scope>NUCLEOTIDE SEQUENCE [LARGE SCALE GENOMIC DNA]</scope>
    <source>
        <strain evidence="17 18">AM005</strain>
    </source>
</reference>
<evidence type="ECO:0000259" key="16">
    <source>
        <dbReference type="PROSITE" id="PS50113"/>
    </source>
</evidence>
<dbReference type="PANTHER" id="PTHR42878:SF7">
    <property type="entry name" value="SENSOR HISTIDINE KINASE GLRK"/>
    <property type="match status" value="1"/>
</dbReference>
<name>A0A7Y4ILX1_MYXXA</name>
<protein>
    <recommendedName>
        <fullName evidence="3">histidine kinase</fullName>
        <ecNumber evidence="3">2.7.13.3</ecNumber>
    </recommendedName>
</protein>
<dbReference type="GO" id="GO:0000155">
    <property type="term" value="F:phosphorelay sensor kinase activity"/>
    <property type="evidence" value="ECO:0007669"/>
    <property type="project" value="InterPro"/>
</dbReference>
<dbReference type="Pfam" id="PF13188">
    <property type="entry name" value="PAS_8"/>
    <property type="match status" value="1"/>
</dbReference>
<dbReference type="SUPFAM" id="SSF47384">
    <property type="entry name" value="Homodimeric domain of signal transducing histidine kinase"/>
    <property type="match status" value="1"/>
</dbReference>
<dbReference type="InterPro" id="IPR001610">
    <property type="entry name" value="PAC"/>
</dbReference>
<comment type="catalytic activity">
    <reaction evidence="1">
        <text>ATP + protein L-histidine = ADP + protein N-phospho-L-histidine.</text>
        <dbReference type="EC" id="2.7.13.3"/>
    </reaction>
</comment>
<dbReference type="SUPFAM" id="SSF55781">
    <property type="entry name" value="GAF domain-like"/>
    <property type="match status" value="1"/>
</dbReference>
<dbReference type="Gene3D" id="3.30.450.20">
    <property type="entry name" value="PAS domain"/>
    <property type="match status" value="3"/>
</dbReference>
<evidence type="ECO:0000259" key="15">
    <source>
        <dbReference type="PROSITE" id="PS50112"/>
    </source>
</evidence>
<dbReference type="CDD" id="cd00075">
    <property type="entry name" value="HATPase"/>
    <property type="match status" value="1"/>
</dbReference>
<dbReference type="InterPro" id="IPR036890">
    <property type="entry name" value="HATPase_C_sf"/>
</dbReference>
<dbReference type="InterPro" id="IPR003594">
    <property type="entry name" value="HATPase_dom"/>
</dbReference>
<evidence type="ECO:0000256" key="5">
    <source>
        <dbReference type="ARBA" id="ARBA00022679"/>
    </source>
</evidence>
<dbReference type="PRINTS" id="PR00344">
    <property type="entry name" value="BCTRLSENSOR"/>
</dbReference>
<evidence type="ECO:0000256" key="9">
    <source>
        <dbReference type="ARBA" id="ARBA00022840"/>
    </source>
</evidence>
<keyword evidence="9" id="KW-0067">ATP-binding</keyword>
<evidence type="ECO:0000256" key="2">
    <source>
        <dbReference type="ARBA" id="ARBA00004141"/>
    </source>
</evidence>
<dbReference type="Proteomes" id="UP000533080">
    <property type="component" value="Unassembled WGS sequence"/>
</dbReference>
<evidence type="ECO:0000256" key="6">
    <source>
        <dbReference type="ARBA" id="ARBA00022692"/>
    </source>
</evidence>
<keyword evidence="6" id="KW-0812">Transmembrane</keyword>
<dbReference type="PROSITE" id="PS50112">
    <property type="entry name" value="PAS"/>
    <property type="match status" value="2"/>
</dbReference>
<evidence type="ECO:0000256" key="1">
    <source>
        <dbReference type="ARBA" id="ARBA00000085"/>
    </source>
</evidence>
<dbReference type="Pfam" id="PF13185">
    <property type="entry name" value="GAF_2"/>
    <property type="match status" value="1"/>
</dbReference>
<dbReference type="InterPro" id="IPR050351">
    <property type="entry name" value="BphY/WalK/GraS-like"/>
</dbReference>
<evidence type="ECO:0000313" key="17">
    <source>
        <dbReference type="EMBL" id="NOJ81544.1"/>
    </source>
</evidence>
<evidence type="ECO:0000256" key="3">
    <source>
        <dbReference type="ARBA" id="ARBA00012438"/>
    </source>
</evidence>
<feature type="domain" description="Histidine kinase" evidence="14">
    <location>
        <begin position="666"/>
        <end position="885"/>
    </location>
</feature>
<dbReference type="SUPFAM" id="SSF55874">
    <property type="entry name" value="ATPase domain of HSP90 chaperone/DNA topoisomerase II/histidine kinase"/>
    <property type="match status" value="1"/>
</dbReference>
<evidence type="ECO:0000256" key="10">
    <source>
        <dbReference type="ARBA" id="ARBA00022989"/>
    </source>
</evidence>
<dbReference type="SMART" id="SM00388">
    <property type="entry name" value="HisKA"/>
    <property type="match status" value="1"/>
</dbReference>
<evidence type="ECO:0000256" key="12">
    <source>
        <dbReference type="ARBA" id="ARBA00023136"/>
    </source>
</evidence>
<sequence>MAPSYNGLLHRALVSLERAAWRRGHETTLLTRKGVQESLVDGRHANGEGASLPPCAGLAPPMDHLDDSTGMSAPLARDDGTRPGGHAFGDGEGGIPLGILEAIFLNMGDGVSVVDRHGRFVLLNPMAQQFFGALPPPEMPMSQWSKYFGLYLPDTVTPYPVETLPLSRALLHGEAVDQAEVYVRNARHPMGLWLQAGARVLTDAAGDVYGAASVFRDITAIKQTEAALRAEEEKFRSLYRYTPAMMHSIDAEGRLVSVSEFWLRTLGYSREEVLGRRSVDFFTPESRRYATEHVLPEFFKTGVCKDVPYQILKKNGEVLDVLLSAISERDASGRMVRSLAVLTDVTERKRAEDALAESEKRLRAILDNANAVFFIIDRQERYIFVNREWERLFHRTLQEVAGKSTSDIFPGPQAARFRETNQAVFTTGELVQREECIPLEDGVHTHLTQKFPLIDSSGTLYALCGISTDVTELKQMELGQRFLSEASQALVTSLDSETTLQRVAELSVPTLGALCVVSLLDKDAALRPVAVAASSPEGGRTVREFLQAHSPVSGPRDGPYGVLETGHSESSPDATGLLDPDGLQDERWGAVRALSARASLNVPLRARGPILGVLSVVAAHPGRPYGPRERSLAEELGQRAAFAIENAELYRKAQESIRARDEFLSIASHELKTPVTSMKLRVQQLTRTLSRQEDGQLPVEKVAALLDVFGDQLRRLSHLVEHLLDVSRVNERHVDLRREDMDLVAVARDVTGHLRGQMGRAGCVFELVAPTPVLGRWDRLRMEQVMINLLTNAMKYGAGEPIRMEVSRVGEGARIRIQDHGVGIPLEAQPRIFDRFERAASRNYGGLGLGLFITRRLVEAHGGTIRVESQPGKGATFVVDLPPEAR</sequence>
<feature type="domain" description="PAC" evidence="16">
    <location>
        <begin position="305"/>
        <end position="357"/>
    </location>
</feature>
<dbReference type="Gene3D" id="1.10.287.130">
    <property type="match status" value="1"/>
</dbReference>
<dbReference type="Pfam" id="PF02518">
    <property type="entry name" value="HATPase_c"/>
    <property type="match status" value="1"/>
</dbReference>
<dbReference type="FunFam" id="3.30.565.10:FF:000006">
    <property type="entry name" value="Sensor histidine kinase WalK"/>
    <property type="match status" value="1"/>
</dbReference>
<dbReference type="Pfam" id="PF00512">
    <property type="entry name" value="HisKA"/>
    <property type="match status" value="1"/>
</dbReference>
<dbReference type="SMART" id="SM00065">
    <property type="entry name" value="GAF"/>
    <property type="match status" value="1"/>
</dbReference>
<dbReference type="GO" id="GO:0016020">
    <property type="term" value="C:membrane"/>
    <property type="evidence" value="ECO:0007669"/>
    <property type="project" value="UniProtKB-SubCell"/>
</dbReference>
<feature type="domain" description="PAS" evidence="15">
    <location>
        <begin position="358"/>
        <end position="428"/>
    </location>
</feature>
<dbReference type="NCBIfam" id="TIGR00229">
    <property type="entry name" value="sensory_box"/>
    <property type="match status" value="2"/>
</dbReference>
<dbReference type="SMART" id="SM00086">
    <property type="entry name" value="PAC"/>
    <property type="match status" value="2"/>
</dbReference>
<dbReference type="CDD" id="cd00082">
    <property type="entry name" value="HisKA"/>
    <property type="match status" value="1"/>
</dbReference>
<keyword evidence="12" id="KW-0472">Membrane</keyword>
<dbReference type="InterPro" id="IPR029016">
    <property type="entry name" value="GAF-like_dom_sf"/>
</dbReference>
<gene>
    <name evidence="17" type="ORF">HNV28_24965</name>
</gene>
<dbReference type="InterPro" id="IPR035965">
    <property type="entry name" value="PAS-like_dom_sf"/>
</dbReference>
<evidence type="ECO:0000256" key="4">
    <source>
        <dbReference type="ARBA" id="ARBA00022553"/>
    </source>
</evidence>
<comment type="subcellular location">
    <subcellularLocation>
        <location evidence="2">Membrane</location>
        <topology evidence="2">Multi-pass membrane protein</topology>
    </subcellularLocation>
</comment>
<keyword evidence="4" id="KW-0597">Phosphoprotein</keyword>
<dbReference type="SMART" id="SM00387">
    <property type="entry name" value="HATPase_c"/>
    <property type="match status" value="1"/>
</dbReference>
<accession>A0A7Y4ILX1</accession>
<dbReference type="EC" id="2.7.13.3" evidence="3"/>
<dbReference type="InterPro" id="IPR003661">
    <property type="entry name" value="HisK_dim/P_dom"/>
</dbReference>
<evidence type="ECO:0000256" key="7">
    <source>
        <dbReference type="ARBA" id="ARBA00022741"/>
    </source>
</evidence>
<dbReference type="InterPro" id="IPR000014">
    <property type="entry name" value="PAS"/>
</dbReference>
<organism evidence="17 18">
    <name type="scientific">Myxococcus xanthus</name>
    <dbReference type="NCBI Taxonomy" id="34"/>
    <lineage>
        <taxon>Bacteria</taxon>
        <taxon>Pseudomonadati</taxon>
        <taxon>Myxococcota</taxon>
        <taxon>Myxococcia</taxon>
        <taxon>Myxococcales</taxon>
        <taxon>Cystobacterineae</taxon>
        <taxon>Myxococcaceae</taxon>
        <taxon>Myxococcus</taxon>
    </lineage>
</organism>
<dbReference type="CDD" id="cd00130">
    <property type="entry name" value="PAS"/>
    <property type="match status" value="3"/>
</dbReference>
<evidence type="ECO:0000256" key="11">
    <source>
        <dbReference type="ARBA" id="ARBA00023012"/>
    </source>
</evidence>
<keyword evidence="8" id="KW-0418">Kinase</keyword>
<keyword evidence="5" id="KW-0808">Transferase</keyword>
<dbReference type="InterPro" id="IPR003018">
    <property type="entry name" value="GAF"/>
</dbReference>
<dbReference type="InterPro" id="IPR036097">
    <property type="entry name" value="HisK_dim/P_sf"/>
</dbReference>
<proteinExistence type="predicted"/>
<keyword evidence="7" id="KW-0547">Nucleotide-binding</keyword>
<dbReference type="GO" id="GO:0000156">
    <property type="term" value="F:phosphorelay response regulator activity"/>
    <property type="evidence" value="ECO:0007669"/>
    <property type="project" value="TreeGrafter"/>
</dbReference>
<dbReference type="InterPro" id="IPR000700">
    <property type="entry name" value="PAS-assoc_C"/>
</dbReference>
<dbReference type="AlphaFoldDB" id="A0A7Y4ILX1"/>
<dbReference type="GO" id="GO:0030295">
    <property type="term" value="F:protein kinase activator activity"/>
    <property type="evidence" value="ECO:0007669"/>
    <property type="project" value="TreeGrafter"/>
</dbReference>